<keyword evidence="5" id="KW-0456">Lyase</keyword>
<organism evidence="8 9">
    <name type="scientific">Candidatus Dechloromonas phosphorivorans</name>
    <dbReference type="NCBI Taxonomy" id="2899244"/>
    <lineage>
        <taxon>Bacteria</taxon>
        <taxon>Pseudomonadati</taxon>
        <taxon>Pseudomonadota</taxon>
        <taxon>Betaproteobacteria</taxon>
        <taxon>Rhodocyclales</taxon>
        <taxon>Azonexaceae</taxon>
        <taxon>Dechloromonas</taxon>
    </lineage>
</organism>
<dbReference type="GO" id="GO:0008270">
    <property type="term" value="F:zinc ion binding"/>
    <property type="evidence" value="ECO:0007669"/>
    <property type="project" value="InterPro"/>
</dbReference>
<dbReference type="EMBL" id="JADKBR010000001">
    <property type="protein sequence ID" value="MBK8888954.1"/>
    <property type="molecule type" value="Genomic_DNA"/>
</dbReference>
<keyword evidence="4 7" id="KW-0862">Zinc</keyword>
<accession>A0A9D7LKX0</accession>
<evidence type="ECO:0000313" key="8">
    <source>
        <dbReference type="EMBL" id="MBK8888954.1"/>
    </source>
</evidence>
<evidence type="ECO:0000313" key="9">
    <source>
        <dbReference type="Proteomes" id="UP000808146"/>
    </source>
</evidence>
<dbReference type="PANTHER" id="PTHR11002">
    <property type="entry name" value="CARBONIC ANHYDRASE"/>
    <property type="match status" value="1"/>
</dbReference>
<comment type="cofactor">
    <cofactor evidence="7">
        <name>Zn(2+)</name>
        <dbReference type="ChEBI" id="CHEBI:29105"/>
    </cofactor>
    <text evidence="7">Binds 1 zinc ion per subunit.</text>
</comment>
<name>A0A9D7LKX0_9RHOO</name>
<dbReference type="AlphaFoldDB" id="A0A9D7LKX0"/>
<evidence type="ECO:0000256" key="4">
    <source>
        <dbReference type="ARBA" id="ARBA00022833"/>
    </source>
</evidence>
<feature type="binding site" evidence="7">
    <location>
        <position position="40"/>
    </location>
    <ligand>
        <name>Zn(2+)</name>
        <dbReference type="ChEBI" id="CHEBI:29105"/>
    </ligand>
</feature>
<dbReference type="Gene3D" id="3.40.1050.10">
    <property type="entry name" value="Carbonic anhydrase"/>
    <property type="match status" value="1"/>
</dbReference>
<comment type="similarity">
    <text evidence="1">Belongs to the beta-class carbonic anhydrase family.</text>
</comment>
<proteinExistence type="inferred from homology"/>
<dbReference type="Proteomes" id="UP000808146">
    <property type="component" value="Unassembled WGS sequence"/>
</dbReference>
<comment type="caution">
    <text evidence="8">The sequence shown here is derived from an EMBL/GenBank/DDBJ whole genome shotgun (WGS) entry which is preliminary data.</text>
</comment>
<dbReference type="InterPro" id="IPR001765">
    <property type="entry name" value="Carbonic_anhydrase"/>
</dbReference>
<dbReference type="PANTHER" id="PTHR11002:SF76">
    <property type="entry name" value="CARBONIC ANHYDRASE"/>
    <property type="match status" value="1"/>
</dbReference>
<dbReference type="InterPro" id="IPR036874">
    <property type="entry name" value="Carbonic_anhydrase_sf"/>
</dbReference>
<feature type="binding site" evidence="7">
    <location>
        <position position="96"/>
    </location>
    <ligand>
        <name>Zn(2+)</name>
        <dbReference type="ChEBI" id="CHEBI:29105"/>
    </ligand>
</feature>
<dbReference type="Pfam" id="PF00484">
    <property type="entry name" value="Pro_CA"/>
    <property type="match status" value="1"/>
</dbReference>
<dbReference type="SMART" id="SM00947">
    <property type="entry name" value="Pro_CA"/>
    <property type="match status" value="1"/>
</dbReference>
<comment type="catalytic activity">
    <reaction evidence="6">
        <text>hydrogencarbonate + H(+) = CO2 + H2O</text>
        <dbReference type="Rhea" id="RHEA:10748"/>
        <dbReference type="ChEBI" id="CHEBI:15377"/>
        <dbReference type="ChEBI" id="CHEBI:15378"/>
        <dbReference type="ChEBI" id="CHEBI:16526"/>
        <dbReference type="ChEBI" id="CHEBI:17544"/>
        <dbReference type="EC" id="4.2.1.1"/>
    </reaction>
</comment>
<evidence type="ECO:0000256" key="7">
    <source>
        <dbReference type="PIRSR" id="PIRSR601765-1"/>
    </source>
</evidence>
<dbReference type="GO" id="GO:0004089">
    <property type="term" value="F:carbonate dehydratase activity"/>
    <property type="evidence" value="ECO:0007669"/>
    <property type="project" value="UniProtKB-EC"/>
</dbReference>
<reference evidence="9" key="1">
    <citation type="journal article" date="2021" name="Nat. Commun.">
        <title>Connecting structure to function with the recovery of over 1000 high-quality metagenome-assembled genomes from activated sludge using long-read sequencing.</title>
        <authorList>
            <person name="Singleton C.M."/>
            <person name="Petriglieri F."/>
            <person name="Kristensen J.M."/>
            <person name="Kirkegaard R.H."/>
            <person name="Michaelsen T.Y."/>
            <person name="Andersen M.H."/>
            <person name="Kondrotaite Z."/>
            <person name="Karst S.M."/>
            <person name="Dueholm M.S."/>
            <person name="Nielsen P.H."/>
            <person name="Albertsen M."/>
        </authorList>
    </citation>
    <scope>NUCLEOTIDE SEQUENCE [LARGE SCALE GENOMIC DNA]</scope>
</reference>
<evidence type="ECO:0000256" key="6">
    <source>
        <dbReference type="ARBA" id="ARBA00048348"/>
    </source>
</evidence>
<keyword evidence="3 7" id="KW-0479">Metal-binding</keyword>
<feature type="binding site" evidence="7">
    <location>
        <position position="42"/>
    </location>
    <ligand>
        <name>Zn(2+)</name>
        <dbReference type="ChEBI" id="CHEBI:29105"/>
    </ligand>
</feature>
<dbReference type="SUPFAM" id="SSF53056">
    <property type="entry name" value="beta-carbonic anhydrase, cab"/>
    <property type="match status" value="1"/>
</dbReference>
<dbReference type="EC" id="4.2.1.1" evidence="2"/>
<protein>
    <recommendedName>
        <fullName evidence="2">carbonic anhydrase</fullName>
        <ecNumber evidence="2">4.2.1.1</ecNumber>
    </recommendedName>
</protein>
<evidence type="ECO:0000256" key="5">
    <source>
        <dbReference type="ARBA" id="ARBA00023239"/>
    </source>
</evidence>
<evidence type="ECO:0000256" key="1">
    <source>
        <dbReference type="ARBA" id="ARBA00006217"/>
    </source>
</evidence>
<evidence type="ECO:0000256" key="2">
    <source>
        <dbReference type="ARBA" id="ARBA00012925"/>
    </source>
</evidence>
<evidence type="ECO:0000256" key="3">
    <source>
        <dbReference type="ARBA" id="ARBA00022723"/>
    </source>
</evidence>
<sequence length="139" mass="15776">MIRTLLDGNRRFVTEVFEKDRDYFTDLGHEQNPTVLQIGCSDSRVPVDTITQTRAGEVFAHRNVGNIVATNDWNLSAVPEFSINRLHIPDIVVCGHEGWATAAAWLGLRDGLRRNPNYFRLAEVERLRSAQSVSKRPMI</sequence>
<gene>
    <name evidence="8" type="ORF">IPN75_00555</name>
</gene>